<evidence type="ECO:0000256" key="6">
    <source>
        <dbReference type="ARBA" id="ARBA00023242"/>
    </source>
</evidence>
<dbReference type="PROSITE" id="PS50097">
    <property type="entry name" value="BTB"/>
    <property type="match status" value="1"/>
</dbReference>
<evidence type="ECO:0000256" key="7">
    <source>
        <dbReference type="PROSITE-ProRule" id="PRU00042"/>
    </source>
</evidence>
<keyword evidence="3" id="KW-0677">Repeat</keyword>
<evidence type="ECO:0000256" key="4">
    <source>
        <dbReference type="ARBA" id="ARBA00022771"/>
    </source>
</evidence>
<dbReference type="SUPFAM" id="SSF54695">
    <property type="entry name" value="POZ domain"/>
    <property type="match status" value="1"/>
</dbReference>
<dbReference type="PANTHER" id="PTHR24394">
    <property type="entry name" value="ZINC FINGER PROTEIN"/>
    <property type="match status" value="1"/>
</dbReference>
<dbReference type="FunFam" id="3.30.160.60:FF:002343">
    <property type="entry name" value="Zinc finger protein 33A"/>
    <property type="match status" value="1"/>
</dbReference>
<feature type="domain" description="C2H2-type" evidence="10">
    <location>
        <begin position="338"/>
        <end position="365"/>
    </location>
</feature>
<keyword evidence="6" id="KW-0539">Nucleus</keyword>
<dbReference type="Gene3D" id="3.30.710.10">
    <property type="entry name" value="Potassium Channel Kv1.1, Chain A"/>
    <property type="match status" value="1"/>
</dbReference>
<evidence type="ECO:0000256" key="1">
    <source>
        <dbReference type="ARBA" id="ARBA00004123"/>
    </source>
</evidence>
<dbReference type="SMART" id="SM00225">
    <property type="entry name" value="BTB"/>
    <property type="match status" value="1"/>
</dbReference>
<dbReference type="Pfam" id="PF00096">
    <property type="entry name" value="zf-C2H2"/>
    <property type="match status" value="1"/>
</dbReference>
<dbReference type="SMART" id="SM00355">
    <property type="entry name" value="ZnF_C2H2"/>
    <property type="match status" value="8"/>
</dbReference>
<feature type="domain" description="C2H2-type" evidence="10">
    <location>
        <begin position="394"/>
        <end position="421"/>
    </location>
</feature>
<dbReference type="PANTHER" id="PTHR24394:SF29">
    <property type="entry name" value="MYONEURIN"/>
    <property type="match status" value="1"/>
</dbReference>
<dbReference type="EMBL" id="CAJFCJ010000006">
    <property type="protein sequence ID" value="CAD5115484.1"/>
    <property type="molecule type" value="Genomic_DNA"/>
</dbReference>
<sequence>MADNRESFLVDLSYAENVIFNNLWKQKQNNNFCDVIIKVFNHTESAHGNLLAATCIYFKDFFSEADLSLFAPSSPQILQIHSDSWDVEKSLQYEEGLASLVEFLYRGQLLISSKNVGIVSELAGILELKHIVDFCRSFESNEQHPQRCICKGNNLFDTITKTVDAATDTNDENGLPLKSVVELGVVPARRKRGRPRKGEEVNPKLGVGRDDESDKDFKINDNRIDCDQIGTRRSSRRHKPTMKSSSEEEVNIKEEPVLRYRSEAAEISIEEIDDPSLRKIKYQCEECSFVCEKRYDMDEHMRLHIIDTNKCPFCFADFSSVDEVKQHLADNHKGPDRFQCRECSTCFPTIRRLQLHLPKHSSNRPFACEICNSAFKWKHQLKVHYKVHSGDKPHLCDVCGYATAYPAQLRAHCLVHSGKTLRCPVQDCNFQTIKKQNLSGHMKTHSKEKPYICDSCGQSFSLQKNLKRHMYVHTNERPYFCSIKDCDFSCTRADKLKEHEFRIHRIGKAPNPRPKISELVAKDNITKTTVKDLDSVVAPLTCVPEGSVIHVFDRDNVQDTPVVYRVEEESMNHASTSKEEHEVMFDNL</sequence>
<dbReference type="Gene3D" id="3.30.160.60">
    <property type="entry name" value="Classic Zinc Finger"/>
    <property type="match status" value="5"/>
</dbReference>
<keyword evidence="2" id="KW-0479">Metal-binding</keyword>
<comment type="caution">
    <text evidence="11">The sequence shown here is derived from an EMBL/GenBank/DDBJ whole genome shotgun (WGS) entry which is preliminary data.</text>
</comment>
<feature type="domain" description="C2H2-type" evidence="10">
    <location>
        <begin position="421"/>
        <end position="450"/>
    </location>
</feature>
<comment type="subcellular location">
    <subcellularLocation>
        <location evidence="1">Nucleus</location>
    </subcellularLocation>
</comment>
<dbReference type="InterPro" id="IPR013087">
    <property type="entry name" value="Znf_C2H2_type"/>
</dbReference>
<feature type="region of interest" description="Disordered" evidence="8">
    <location>
        <begin position="191"/>
        <end position="213"/>
    </location>
</feature>
<dbReference type="GO" id="GO:0000981">
    <property type="term" value="F:DNA-binding transcription factor activity, RNA polymerase II-specific"/>
    <property type="evidence" value="ECO:0007669"/>
    <property type="project" value="TreeGrafter"/>
</dbReference>
<organism evidence="11 12">
    <name type="scientific">Dimorphilus gyrociliatus</name>
    <dbReference type="NCBI Taxonomy" id="2664684"/>
    <lineage>
        <taxon>Eukaryota</taxon>
        <taxon>Metazoa</taxon>
        <taxon>Spiralia</taxon>
        <taxon>Lophotrochozoa</taxon>
        <taxon>Annelida</taxon>
        <taxon>Polychaeta</taxon>
        <taxon>Polychaeta incertae sedis</taxon>
        <taxon>Dinophilidae</taxon>
        <taxon>Dimorphilus</taxon>
    </lineage>
</organism>
<feature type="domain" description="C2H2-type" evidence="10">
    <location>
        <begin position="451"/>
        <end position="478"/>
    </location>
</feature>
<evidence type="ECO:0000256" key="2">
    <source>
        <dbReference type="ARBA" id="ARBA00022723"/>
    </source>
</evidence>
<dbReference type="InterPro" id="IPR036236">
    <property type="entry name" value="Znf_C2H2_sf"/>
</dbReference>
<dbReference type="FunFam" id="3.30.160.60:FF:000145">
    <property type="entry name" value="Zinc finger protein 574"/>
    <property type="match status" value="1"/>
</dbReference>
<feature type="domain" description="C2H2-type" evidence="10">
    <location>
        <begin position="282"/>
        <end position="304"/>
    </location>
</feature>
<evidence type="ECO:0000256" key="5">
    <source>
        <dbReference type="ARBA" id="ARBA00022833"/>
    </source>
</evidence>
<keyword evidence="12" id="KW-1185">Reference proteome</keyword>
<proteinExistence type="predicted"/>
<dbReference type="AlphaFoldDB" id="A0A7I8VIH4"/>
<dbReference type="GO" id="GO:0008270">
    <property type="term" value="F:zinc ion binding"/>
    <property type="evidence" value="ECO:0007669"/>
    <property type="project" value="UniProtKB-KW"/>
</dbReference>
<dbReference type="PROSITE" id="PS00028">
    <property type="entry name" value="ZINC_FINGER_C2H2_1"/>
    <property type="match status" value="6"/>
</dbReference>
<dbReference type="PROSITE" id="PS50157">
    <property type="entry name" value="ZINC_FINGER_C2H2_2"/>
    <property type="match status" value="6"/>
</dbReference>
<evidence type="ECO:0000256" key="3">
    <source>
        <dbReference type="ARBA" id="ARBA00022737"/>
    </source>
</evidence>
<feature type="domain" description="C2H2-type" evidence="10">
    <location>
        <begin position="366"/>
        <end position="393"/>
    </location>
</feature>
<reference evidence="11 12" key="1">
    <citation type="submission" date="2020-08" db="EMBL/GenBank/DDBJ databases">
        <authorList>
            <person name="Hejnol A."/>
        </authorList>
    </citation>
    <scope>NUCLEOTIDE SEQUENCE [LARGE SCALE GENOMIC DNA]</scope>
</reference>
<evidence type="ECO:0000259" key="9">
    <source>
        <dbReference type="PROSITE" id="PS50097"/>
    </source>
</evidence>
<accession>A0A7I8VIH4</accession>
<dbReference type="Proteomes" id="UP000549394">
    <property type="component" value="Unassembled WGS sequence"/>
</dbReference>
<protein>
    <submittedName>
        <fullName evidence="11">Uncharacterized protein</fullName>
    </submittedName>
</protein>
<keyword evidence="4 7" id="KW-0863">Zinc-finger</keyword>
<feature type="domain" description="BTB" evidence="9">
    <location>
        <begin position="33"/>
        <end position="113"/>
    </location>
</feature>
<evidence type="ECO:0000256" key="8">
    <source>
        <dbReference type="SAM" id="MobiDB-lite"/>
    </source>
</evidence>
<gene>
    <name evidence="11" type="ORF">DGYR_LOCUS4225</name>
</gene>
<keyword evidence="5" id="KW-0862">Zinc</keyword>
<dbReference type="OrthoDB" id="6077919at2759"/>
<name>A0A7I8VIH4_9ANNE</name>
<dbReference type="InterPro" id="IPR011333">
    <property type="entry name" value="SKP1/BTB/POZ_sf"/>
</dbReference>
<feature type="compositionally biased region" description="Basic and acidic residues" evidence="8">
    <location>
        <begin position="196"/>
        <end position="213"/>
    </location>
</feature>
<evidence type="ECO:0000259" key="10">
    <source>
        <dbReference type="PROSITE" id="PS50157"/>
    </source>
</evidence>
<dbReference type="GO" id="GO:0005634">
    <property type="term" value="C:nucleus"/>
    <property type="evidence" value="ECO:0007669"/>
    <property type="project" value="UniProtKB-SubCell"/>
</dbReference>
<evidence type="ECO:0000313" key="11">
    <source>
        <dbReference type="EMBL" id="CAD5115484.1"/>
    </source>
</evidence>
<dbReference type="SUPFAM" id="SSF57667">
    <property type="entry name" value="beta-beta-alpha zinc fingers"/>
    <property type="match status" value="2"/>
</dbReference>
<dbReference type="InterPro" id="IPR000210">
    <property type="entry name" value="BTB/POZ_dom"/>
</dbReference>
<evidence type="ECO:0000313" key="12">
    <source>
        <dbReference type="Proteomes" id="UP000549394"/>
    </source>
</evidence>
<dbReference type="Pfam" id="PF00651">
    <property type="entry name" value="BTB"/>
    <property type="match status" value="1"/>
</dbReference>